<dbReference type="AlphaFoldDB" id="A0A512PFF1"/>
<evidence type="ECO:0000313" key="7">
    <source>
        <dbReference type="Proteomes" id="UP000321798"/>
    </source>
</evidence>
<keyword evidence="2" id="KW-0238">DNA-binding</keyword>
<name>A0A512PFF1_9CELL</name>
<comment type="caution">
    <text evidence="6">The sequence shown here is derived from an EMBL/GenBank/DDBJ whole genome shotgun (WGS) entry which is preliminary data.</text>
</comment>
<dbReference type="Gene3D" id="3.40.50.2300">
    <property type="match status" value="2"/>
</dbReference>
<dbReference type="CDD" id="cd01392">
    <property type="entry name" value="HTH_LacI"/>
    <property type="match status" value="1"/>
</dbReference>
<evidence type="ECO:0000256" key="2">
    <source>
        <dbReference type="ARBA" id="ARBA00023125"/>
    </source>
</evidence>
<dbReference type="GO" id="GO:0000976">
    <property type="term" value="F:transcription cis-regulatory region binding"/>
    <property type="evidence" value="ECO:0007669"/>
    <property type="project" value="TreeGrafter"/>
</dbReference>
<dbReference type="SUPFAM" id="SSF47413">
    <property type="entry name" value="lambda repressor-like DNA-binding domains"/>
    <property type="match status" value="1"/>
</dbReference>
<dbReference type="PANTHER" id="PTHR30146">
    <property type="entry name" value="LACI-RELATED TRANSCRIPTIONAL REPRESSOR"/>
    <property type="match status" value="1"/>
</dbReference>
<keyword evidence="7" id="KW-1185">Reference proteome</keyword>
<protein>
    <submittedName>
        <fullName evidence="6">LacI family transcriptional regulator</fullName>
    </submittedName>
</protein>
<dbReference type="SUPFAM" id="SSF53822">
    <property type="entry name" value="Periplasmic binding protein-like I"/>
    <property type="match status" value="1"/>
</dbReference>
<evidence type="ECO:0000256" key="3">
    <source>
        <dbReference type="ARBA" id="ARBA00023163"/>
    </source>
</evidence>
<dbReference type="InterPro" id="IPR010982">
    <property type="entry name" value="Lambda_DNA-bd_dom_sf"/>
</dbReference>
<dbReference type="PANTHER" id="PTHR30146:SF153">
    <property type="entry name" value="LACTOSE OPERON REPRESSOR"/>
    <property type="match status" value="1"/>
</dbReference>
<reference evidence="6 7" key="1">
    <citation type="submission" date="2019-07" db="EMBL/GenBank/DDBJ databases">
        <title>Whole genome shotgun sequence of Cellulomonas soli NBRC 109434.</title>
        <authorList>
            <person name="Hosoyama A."/>
            <person name="Uohara A."/>
            <person name="Ohji S."/>
            <person name="Ichikawa N."/>
        </authorList>
    </citation>
    <scope>NUCLEOTIDE SEQUENCE [LARGE SCALE GENOMIC DNA]</scope>
    <source>
        <strain evidence="6 7">NBRC 109434</strain>
    </source>
</reference>
<feature type="domain" description="HTH lacI-type" evidence="5">
    <location>
        <begin position="2"/>
        <end position="56"/>
    </location>
</feature>
<dbReference type="PROSITE" id="PS50932">
    <property type="entry name" value="HTH_LACI_2"/>
    <property type="match status" value="1"/>
</dbReference>
<evidence type="ECO:0000256" key="1">
    <source>
        <dbReference type="ARBA" id="ARBA00023015"/>
    </source>
</evidence>
<sequence>MVTMQDVADRAGVALSTVSATLNGSRPVAVETRRRVEDASAELGYSRNALARGLASRRSGILALTYPVGEAGLSRTVTEFVQGAVDAARDHGRHLVLWPCAVDDGQSVTAVAREGLAEGVLVMEVHLHDARVRALREAGVPVALVGRSDGESDLPVVDIDFDATLEEAVEHLVALGHRRIGFIDHAAARHEAGHGPTVRAAQAYRRAVGSRGIDAHVVLAEESVEGGRSATRTLVAGPARSTALVVMNEDAAFGVVAELSERGLRVPQDVSVLSVVSSPAVAQLTVPPLTTLHAPGATLGRAGVEALLTLLDDGEVPAPVLVPCRLVDGASTAAAPADRPTHDHPTAGDDRRPAGQHSRNLNEEDV</sequence>
<keyword evidence="3" id="KW-0804">Transcription</keyword>
<organism evidence="6 7">
    <name type="scientific">Cellulomonas soli</name>
    <dbReference type="NCBI Taxonomy" id="931535"/>
    <lineage>
        <taxon>Bacteria</taxon>
        <taxon>Bacillati</taxon>
        <taxon>Actinomycetota</taxon>
        <taxon>Actinomycetes</taxon>
        <taxon>Micrococcales</taxon>
        <taxon>Cellulomonadaceae</taxon>
        <taxon>Cellulomonas</taxon>
    </lineage>
</organism>
<proteinExistence type="predicted"/>
<dbReference type="Pfam" id="PF00356">
    <property type="entry name" value="LacI"/>
    <property type="match status" value="1"/>
</dbReference>
<evidence type="ECO:0000256" key="4">
    <source>
        <dbReference type="SAM" id="MobiDB-lite"/>
    </source>
</evidence>
<dbReference type="EMBL" id="BKAL01000010">
    <property type="protein sequence ID" value="GEP69934.1"/>
    <property type="molecule type" value="Genomic_DNA"/>
</dbReference>
<evidence type="ECO:0000259" key="5">
    <source>
        <dbReference type="PROSITE" id="PS50932"/>
    </source>
</evidence>
<dbReference type="SMART" id="SM00354">
    <property type="entry name" value="HTH_LACI"/>
    <property type="match status" value="1"/>
</dbReference>
<dbReference type="OrthoDB" id="252678at2"/>
<dbReference type="RefSeq" id="WP_146953736.1">
    <property type="nucleotide sequence ID" value="NZ_BAABBJ010000002.1"/>
</dbReference>
<dbReference type="GO" id="GO:0003700">
    <property type="term" value="F:DNA-binding transcription factor activity"/>
    <property type="evidence" value="ECO:0007669"/>
    <property type="project" value="TreeGrafter"/>
</dbReference>
<dbReference type="Proteomes" id="UP000321798">
    <property type="component" value="Unassembled WGS sequence"/>
</dbReference>
<dbReference type="InterPro" id="IPR046335">
    <property type="entry name" value="LacI/GalR-like_sensor"/>
</dbReference>
<dbReference type="Pfam" id="PF13377">
    <property type="entry name" value="Peripla_BP_3"/>
    <property type="match status" value="1"/>
</dbReference>
<feature type="region of interest" description="Disordered" evidence="4">
    <location>
        <begin position="331"/>
        <end position="366"/>
    </location>
</feature>
<dbReference type="InterPro" id="IPR028082">
    <property type="entry name" value="Peripla_BP_I"/>
</dbReference>
<feature type="compositionally biased region" description="Basic and acidic residues" evidence="4">
    <location>
        <begin position="339"/>
        <end position="353"/>
    </location>
</feature>
<dbReference type="Gene3D" id="1.10.260.40">
    <property type="entry name" value="lambda repressor-like DNA-binding domains"/>
    <property type="match status" value="1"/>
</dbReference>
<evidence type="ECO:0000313" key="6">
    <source>
        <dbReference type="EMBL" id="GEP69934.1"/>
    </source>
</evidence>
<keyword evidence="1" id="KW-0805">Transcription regulation</keyword>
<accession>A0A512PFF1</accession>
<gene>
    <name evidence="6" type="ORF">CSO01_26490</name>
</gene>
<dbReference type="InterPro" id="IPR000843">
    <property type="entry name" value="HTH_LacI"/>
</dbReference>